<organism evidence="1 2">
    <name type="scientific">Cupriavidus plantarum</name>
    <dbReference type="NCBI Taxonomy" id="942865"/>
    <lineage>
        <taxon>Bacteria</taxon>
        <taxon>Pseudomonadati</taxon>
        <taxon>Pseudomonadota</taxon>
        <taxon>Betaproteobacteria</taxon>
        <taxon>Burkholderiales</taxon>
        <taxon>Burkholderiaceae</taxon>
        <taxon>Cupriavidus</taxon>
    </lineage>
</organism>
<dbReference type="EMBL" id="QGGT01000002">
    <property type="protein sequence ID" value="PWK35445.1"/>
    <property type="molecule type" value="Genomic_DNA"/>
</dbReference>
<evidence type="ECO:0000313" key="1">
    <source>
        <dbReference type="EMBL" id="PWK35445.1"/>
    </source>
</evidence>
<comment type="caution">
    <text evidence="1">The sequence shown here is derived from an EMBL/GenBank/DDBJ whole genome shotgun (WGS) entry which is preliminary data.</text>
</comment>
<protein>
    <submittedName>
        <fullName evidence="1">Uncharacterized protein</fullName>
    </submittedName>
</protein>
<dbReference type="AlphaFoldDB" id="A0A316EV23"/>
<keyword evidence="2" id="KW-1185">Reference proteome</keyword>
<sequence length="106" mass="11157">MRLELSAAQAGGSPAALANRRADLMALWEERPREIFTQPDVESGIEARIDAAFVHAEAGSAREAAGEFKRAYLLLCCVLTHARDQARRARAAAGLVAGPAMGPAAA</sequence>
<name>A0A316EV23_9BURK</name>
<proteinExistence type="predicted"/>
<reference evidence="1 2" key="1">
    <citation type="submission" date="2018-05" db="EMBL/GenBank/DDBJ databases">
        <title>Genomic Encyclopedia of Type Strains, Phase IV (KMG-V): Genome sequencing to study the core and pangenomes of soil and plant-associated prokaryotes.</title>
        <authorList>
            <person name="Whitman W."/>
        </authorList>
    </citation>
    <scope>NUCLEOTIDE SEQUENCE [LARGE SCALE GENOMIC DNA]</scope>
    <source>
        <strain evidence="1 2">SLV-132</strain>
    </source>
</reference>
<evidence type="ECO:0000313" key="2">
    <source>
        <dbReference type="Proteomes" id="UP000245754"/>
    </source>
</evidence>
<dbReference type="OrthoDB" id="8966998at2"/>
<accession>A0A316EV23</accession>
<dbReference type="RefSeq" id="WP_146208438.1">
    <property type="nucleotide sequence ID" value="NZ_JBEFLL010000014.1"/>
</dbReference>
<gene>
    <name evidence="1" type="ORF">C7419_102723</name>
</gene>
<dbReference type="Proteomes" id="UP000245754">
    <property type="component" value="Unassembled WGS sequence"/>
</dbReference>